<name>A0A975L6Y6_9ACTN</name>
<dbReference type="Proteomes" id="UP000682416">
    <property type="component" value="Chromosome"/>
</dbReference>
<organism evidence="1 2">
    <name type="scientific">Nocardiopsis eucommiae</name>
    <dbReference type="NCBI Taxonomy" id="2831970"/>
    <lineage>
        <taxon>Bacteria</taxon>
        <taxon>Bacillati</taxon>
        <taxon>Actinomycetota</taxon>
        <taxon>Actinomycetes</taxon>
        <taxon>Streptosporangiales</taxon>
        <taxon>Nocardiopsidaceae</taxon>
        <taxon>Nocardiopsis</taxon>
    </lineage>
</organism>
<keyword evidence="2" id="KW-1185">Reference proteome</keyword>
<sequence>MTENSSHTSVWDTLNRARGVRLTRDEYRAEIATLRSDPTVIGDERRIDPLTTQIQNDPARDTWYAGDHRTARAMLAQESEKLADPNIRRLVIAPWSCAPTPCSPWRPWRRSRRLARRCE</sequence>
<protein>
    <submittedName>
        <fullName evidence="1">Uncharacterized protein</fullName>
    </submittedName>
</protein>
<dbReference type="AlphaFoldDB" id="A0A975L6Y6"/>
<dbReference type="EMBL" id="CP074402">
    <property type="protein sequence ID" value="QVJ00295.1"/>
    <property type="molecule type" value="Genomic_DNA"/>
</dbReference>
<proteinExistence type="predicted"/>
<reference evidence="1" key="1">
    <citation type="submission" date="2021-05" db="EMBL/GenBank/DDBJ databases">
        <authorList>
            <person name="Kaiqin L."/>
            <person name="Jian G."/>
        </authorList>
    </citation>
    <scope>NUCLEOTIDE SEQUENCE</scope>
    <source>
        <strain evidence="1">HDS5</strain>
    </source>
</reference>
<dbReference type="KEGG" id="nec:KGD82_16140"/>
<accession>A0A975L6Y6</accession>
<evidence type="ECO:0000313" key="1">
    <source>
        <dbReference type="EMBL" id="QVJ00295.1"/>
    </source>
</evidence>
<gene>
    <name evidence="1" type="ORF">KGD82_16140</name>
</gene>
<evidence type="ECO:0000313" key="2">
    <source>
        <dbReference type="Proteomes" id="UP000682416"/>
    </source>
</evidence>